<dbReference type="KEGG" id="pden:F1C79_27360"/>
<dbReference type="Pfam" id="PF04116">
    <property type="entry name" value="FA_hydroxylase"/>
    <property type="match status" value="1"/>
</dbReference>
<keyword evidence="2 5" id="KW-0812">Transmembrane</keyword>
<evidence type="ECO:0000313" key="7">
    <source>
        <dbReference type="EMBL" id="QEY75042.1"/>
    </source>
</evidence>
<feature type="transmembrane region" description="Helical" evidence="5">
    <location>
        <begin position="6"/>
        <end position="24"/>
    </location>
</feature>
<dbReference type="GO" id="GO:0005506">
    <property type="term" value="F:iron ion binding"/>
    <property type="evidence" value="ECO:0007669"/>
    <property type="project" value="InterPro"/>
</dbReference>
<evidence type="ECO:0000256" key="5">
    <source>
        <dbReference type="SAM" id="Phobius"/>
    </source>
</evidence>
<proteinExistence type="predicted"/>
<comment type="subcellular location">
    <subcellularLocation>
        <location evidence="1">Membrane</location>
    </subcellularLocation>
</comment>
<dbReference type="OrthoDB" id="9770329at2"/>
<feature type="transmembrane region" description="Helical" evidence="5">
    <location>
        <begin position="128"/>
        <end position="148"/>
    </location>
</feature>
<protein>
    <submittedName>
        <fullName evidence="7">Sterol desaturase family protein</fullName>
    </submittedName>
</protein>
<evidence type="ECO:0000256" key="2">
    <source>
        <dbReference type="ARBA" id="ARBA00022692"/>
    </source>
</evidence>
<evidence type="ECO:0000256" key="1">
    <source>
        <dbReference type="ARBA" id="ARBA00004370"/>
    </source>
</evidence>
<keyword evidence="3 5" id="KW-1133">Transmembrane helix</keyword>
<dbReference type="GO" id="GO:0008610">
    <property type="term" value="P:lipid biosynthetic process"/>
    <property type="evidence" value="ECO:0007669"/>
    <property type="project" value="InterPro"/>
</dbReference>
<accession>A0A9X7N4L1</accession>
<evidence type="ECO:0000313" key="8">
    <source>
        <dbReference type="Proteomes" id="UP000326659"/>
    </source>
</evidence>
<gene>
    <name evidence="7" type="ORF">F1C79_27360</name>
</gene>
<dbReference type="GO" id="GO:0016491">
    <property type="term" value="F:oxidoreductase activity"/>
    <property type="evidence" value="ECO:0007669"/>
    <property type="project" value="InterPro"/>
</dbReference>
<dbReference type="Proteomes" id="UP000326659">
    <property type="component" value="Chromosome"/>
</dbReference>
<dbReference type="GO" id="GO:0016020">
    <property type="term" value="C:membrane"/>
    <property type="evidence" value="ECO:0007669"/>
    <property type="project" value="UniProtKB-SubCell"/>
</dbReference>
<evidence type="ECO:0000259" key="6">
    <source>
        <dbReference type="Pfam" id="PF04116"/>
    </source>
</evidence>
<feature type="domain" description="Fatty acid hydroxylase" evidence="6">
    <location>
        <begin position="81"/>
        <end position="230"/>
    </location>
</feature>
<feature type="transmembrane region" description="Helical" evidence="5">
    <location>
        <begin position="45"/>
        <end position="65"/>
    </location>
</feature>
<dbReference type="EMBL" id="CP043626">
    <property type="protein sequence ID" value="QEY75042.1"/>
    <property type="molecule type" value="Genomic_DNA"/>
</dbReference>
<dbReference type="AlphaFoldDB" id="A0A9X7N4L1"/>
<reference evidence="7 8" key="1">
    <citation type="submission" date="2019-09" db="EMBL/GenBank/DDBJ databases">
        <title>Prosopis cineraria nodule microbiome.</title>
        <authorList>
            <person name="Chaluvadi S.R."/>
            <person name="Ali R."/>
            <person name="Wang X."/>
        </authorList>
    </citation>
    <scope>NUCLEOTIDE SEQUENCE [LARGE SCALE GENOMIC DNA]</scope>
    <source>
        <strain evidence="7 8">BG1</strain>
    </source>
</reference>
<dbReference type="InterPro" id="IPR006694">
    <property type="entry name" value="Fatty_acid_hydroxylase"/>
</dbReference>
<feature type="transmembrane region" description="Helical" evidence="5">
    <location>
        <begin position="77"/>
        <end position="95"/>
    </location>
</feature>
<dbReference type="PANTHER" id="PTHR11863">
    <property type="entry name" value="STEROL DESATURASE"/>
    <property type="match status" value="1"/>
</dbReference>
<dbReference type="RefSeq" id="WP_151189124.1">
    <property type="nucleotide sequence ID" value="NZ_CP043626.1"/>
</dbReference>
<organism evidence="7 8">
    <name type="scientific">Pseudomonas denitrificans</name>
    <dbReference type="NCBI Taxonomy" id="43306"/>
    <lineage>
        <taxon>Bacteria</taxon>
        <taxon>Pseudomonadati</taxon>
        <taxon>Pseudomonadota</taxon>
        <taxon>Gammaproteobacteria</taxon>
        <taxon>Pseudomonadales</taxon>
        <taxon>Pseudomonadaceae</taxon>
        <taxon>Halopseudomonas</taxon>
    </lineage>
</organism>
<keyword evidence="4 5" id="KW-0472">Membrane</keyword>
<sequence>MPHLDTWAVSGLLVLLGSFELLAGRMLNRRQSDELAVDAISLAQFALLIKPAIIAGAALILAKLAPGAVGQLSSLPLWQAVLLVIIPADFMHYWYHRLGHTIPFMWHMHRTHHTATAMSISVAYRENWRWFLFMPDIWYAGALVYLGLGEAVLIAHLIFGCANVLVHSAFAWDKVLYKWRWLAPLTWLLERLVQLPSTHRAHHAELDEHGKPPHHNFAQLLFIWDTLFGTANFTRDRYPERYGIPNDPGDPWCAQLWWPFCRSRKADSEYR</sequence>
<dbReference type="InterPro" id="IPR050307">
    <property type="entry name" value="Sterol_Desaturase_Related"/>
</dbReference>
<name>A0A9X7N4L1_PSEDE</name>
<keyword evidence="8" id="KW-1185">Reference proteome</keyword>
<evidence type="ECO:0000256" key="3">
    <source>
        <dbReference type="ARBA" id="ARBA00022989"/>
    </source>
</evidence>
<evidence type="ECO:0000256" key="4">
    <source>
        <dbReference type="ARBA" id="ARBA00023136"/>
    </source>
</evidence>